<name>A0A0F3IPH9_9GAMM</name>
<dbReference type="InterPro" id="IPR052165">
    <property type="entry name" value="Membrane_assoc_protease"/>
</dbReference>
<dbReference type="AlphaFoldDB" id="A0A0F3IPH9"/>
<protein>
    <submittedName>
        <fullName evidence="2">Uncharacterized protein</fullName>
    </submittedName>
</protein>
<organism evidence="2 3">
    <name type="scientific">Methylocucumis oryzae</name>
    <dbReference type="NCBI Taxonomy" id="1632867"/>
    <lineage>
        <taxon>Bacteria</taxon>
        <taxon>Pseudomonadati</taxon>
        <taxon>Pseudomonadota</taxon>
        <taxon>Gammaproteobacteria</taxon>
        <taxon>Methylococcales</taxon>
        <taxon>Methylococcaceae</taxon>
        <taxon>Methylocucumis</taxon>
    </lineage>
</organism>
<accession>A0A0F3IPH9</accession>
<keyword evidence="1" id="KW-0472">Membrane</keyword>
<keyword evidence="3" id="KW-1185">Reference proteome</keyword>
<gene>
    <name evidence="2" type="ORF">VZ94_04405</name>
</gene>
<dbReference type="PANTHER" id="PTHR33507">
    <property type="entry name" value="INNER MEMBRANE PROTEIN YBBJ"/>
    <property type="match status" value="1"/>
</dbReference>
<reference evidence="3" key="1">
    <citation type="submission" date="2015-03" db="EMBL/GenBank/DDBJ databases">
        <title>Draft genome sequence of a novel methanotroph (Sn10-6) isolated from flooded ricefield rhizosphere in India.</title>
        <authorList>
            <person name="Pandit P.S."/>
            <person name="Pore S.D."/>
            <person name="Arora P."/>
            <person name="Kapse N.G."/>
            <person name="Dhakephalkar P.K."/>
            <person name="Rahalkar M.C."/>
        </authorList>
    </citation>
    <scope>NUCLEOTIDE SEQUENCE [LARGE SCALE GENOMIC DNA]</scope>
    <source>
        <strain evidence="3">Sn10-6</strain>
    </source>
</reference>
<keyword evidence="1" id="KW-0812">Transmembrane</keyword>
<keyword evidence="1" id="KW-1133">Transmembrane helix</keyword>
<sequence>MFETIWIWAILSAALLAMELLSGTFYLLWFGVGAGLVALTLWLAPKTSLALQLALFTLFSVTALALWLRFYKKQAKSSKVGQSHDDSLGRIGIITQPVSPEIIGEISFAVPVMGSKTWMAISNDTITPGQHAVIASIEGNYLNVELTHAGETP</sequence>
<evidence type="ECO:0000256" key="1">
    <source>
        <dbReference type="SAM" id="Phobius"/>
    </source>
</evidence>
<feature type="transmembrane region" description="Helical" evidence="1">
    <location>
        <begin position="50"/>
        <end position="70"/>
    </location>
</feature>
<reference evidence="2 3" key="2">
    <citation type="journal article" date="2016" name="Microb. Ecol.">
        <title>Genome Characteristics of a Novel Type I Methanotroph (Sn10-6) Isolated from a Flooded Indian Rice Field.</title>
        <authorList>
            <person name="Rahalkar M.C."/>
            <person name="Pandit P.S."/>
            <person name="Dhakephalkar P.K."/>
            <person name="Pore S."/>
            <person name="Arora P."/>
            <person name="Kapse N."/>
        </authorList>
    </citation>
    <scope>NUCLEOTIDE SEQUENCE [LARGE SCALE GENOMIC DNA]</scope>
    <source>
        <strain evidence="2 3">Sn10-6</strain>
    </source>
</reference>
<dbReference type="SUPFAM" id="SSF141322">
    <property type="entry name" value="NfeD domain-like"/>
    <property type="match status" value="1"/>
</dbReference>
<evidence type="ECO:0000313" key="2">
    <source>
        <dbReference type="EMBL" id="KJV07504.1"/>
    </source>
</evidence>
<evidence type="ECO:0000313" key="3">
    <source>
        <dbReference type="Proteomes" id="UP000033684"/>
    </source>
</evidence>
<dbReference type="Proteomes" id="UP000033684">
    <property type="component" value="Unassembled WGS sequence"/>
</dbReference>
<dbReference type="RefSeq" id="WP_045778308.1">
    <property type="nucleotide sequence ID" value="NZ_LAJX01000033.1"/>
</dbReference>
<dbReference type="PANTHER" id="PTHR33507:SF3">
    <property type="entry name" value="INNER MEMBRANE PROTEIN YBBJ"/>
    <property type="match status" value="1"/>
</dbReference>
<dbReference type="EMBL" id="LAJX01000033">
    <property type="protein sequence ID" value="KJV07504.1"/>
    <property type="molecule type" value="Genomic_DNA"/>
</dbReference>
<dbReference type="OrthoDB" id="8536525at2"/>
<dbReference type="Gene3D" id="2.40.50.140">
    <property type="entry name" value="Nucleic acid-binding proteins"/>
    <property type="match status" value="1"/>
</dbReference>
<feature type="transmembrane region" description="Helical" evidence="1">
    <location>
        <begin position="6"/>
        <end position="21"/>
    </location>
</feature>
<comment type="caution">
    <text evidence="2">The sequence shown here is derived from an EMBL/GenBank/DDBJ whole genome shotgun (WGS) entry which is preliminary data.</text>
</comment>
<dbReference type="InterPro" id="IPR012340">
    <property type="entry name" value="NA-bd_OB-fold"/>
</dbReference>
<proteinExistence type="predicted"/>
<dbReference type="GO" id="GO:0005886">
    <property type="term" value="C:plasma membrane"/>
    <property type="evidence" value="ECO:0007669"/>
    <property type="project" value="TreeGrafter"/>
</dbReference>